<evidence type="ECO:0000313" key="2">
    <source>
        <dbReference type="EMBL" id="EPQ09922.1"/>
    </source>
</evidence>
<gene>
    <name evidence="2" type="ORF">D623_10027544</name>
</gene>
<proteinExistence type="predicted"/>
<keyword evidence="3" id="KW-1185">Reference proteome</keyword>
<organism evidence="2 3">
    <name type="scientific">Myotis brandtii</name>
    <name type="common">Brandt's bat</name>
    <dbReference type="NCBI Taxonomy" id="109478"/>
    <lineage>
        <taxon>Eukaryota</taxon>
        <taxon>Metazoa</taxon>
        <taxon>Chordata</taxon>
        <taxon>Craniata</taxon>
        <taxon>Vertebrata</taxon>
        <taxon>Euteleostomi</taxon>
        <taxon>Mammalia</taxon>
        <taxon>Eutheria</taxon>
        <taxon>Laurasiatheria</taxon>
        <taxon>Chiroptera</taxon>
        <taxon>Yangochiroptera</taxon>
        <taxon>Vespertilionidae</taxon>
        <taxon>Myotis</taxon>
    </lineage>
</organism>
<dbReference type="Proteomes" id="UP000052978">
    <property type="component" value="Unassembled WGS sequence"/>
</dbReference>
<sequence>MAMGPLSDQELEGKDPSSHHRAYPNPTSCKRKPGPGLHRGTEHEKAAQPGSWPGGADGSRRRGGPLSPHGSQPEHSGGHPDLGLQRSVRKINQ</sequence>
<dbReference type="AlphaFoldDB" id="S7PNK0"/>
<dbReference type="EMBL" id="KE162863">
    <property type="protein sequence ID" value="EPQ09922.1"/>
    <property type="molecule type" value="Genomic_DNA"/>
</dbReference>
<feature type="region of interest" description="Disordered" evidence="1">
    <location>
        <begin position="1"/>
        <end position="93"/>
    </location>
</feature>
<accession>S7PNK0</accession>
<evidence type="ECO:0000313" key="3">
    <source>
        <dbReference type="Proteomes" id="UP000052978"/>
    </source>
</evidence>
<name>S7PNK0_MYOBR</name>
<evidence type="ECO:0000256" key="1">
    <source>
        <dbReference type="SAM" id="MobiDB-lite"/>
    </source>
</evidence>
<protein>
    <submittedName>
        <fullName evidence="2">Uncharacterized protein</fullName>
    </submittedName>
</protein>
<reference evidence="2 3" key="1">
    <citation type="journal article" date="2013" name="Nat. Commun.">
        <title>Genome analysis reveals insights into physiology and longevity of the Brandt's bat Myotis brandtii.</title>
        <authorList>
            <person name="Seim I."/>
            <person name="Fang X."/>
            <person name="Xiong Z."/>
            <person name="Lobanov A.V."/>
            <person name="Huang Z."/>
            <person name="Ma S."/>
            <person name="Feng Y."/>
            <person name="Turanov A.A."/>
            <person name="Zhu Y."/>
            <person name="Lenz T.L."/>
            <person name="Gerashchenko M.V."/>
            <person name="Fan D."/>
            <person name="Hee Yim S."/>
            <person name="Yao X."/>
            <person name="Jordan D."/>
            <person name="Xiong Y."/>
            <person name="Ma Y."/>
            <person name="Lyapunov A.N."/>
            <person name="Chen G."/>
            <person name="Kulakova O.I."/>
            <person name="Sun Y."/>
            <person name="Lee S.G."/>
            <person name="Bronson R.T."/>
            <person name="Moskalev A.A."/>
            <person name="Sunyaev S.R."/>
            <person name="Zhang G."/>
            <person name="Krogh A."/>
            <person name="Wang J."/>
            <person name="Gladyshev V.N."/>
        </authorList>
    </citation>
    <scope>NUCLEOTIDE SEQUENCE [LARGE SCALE GENOMIC DNA]</scope>
</reference>